<comment type="similarity">
    <text evidence="1">Belongs to the ATP-dependent AMP-binding enzyme family.</text>
</comment>
<dbReference type="GO" id="GO:0031956">
    <property type="term" value="F:medium-chain fatty acid-CoA ligase activity"/>
    <property type="evidence" value="ECO:0007669"/>
    <property type="project" value="TreeGrafter"/>
</dbReference>
<dbReference type="InterPro" id="IPR020845">
    <property type="entry name" value="AMP-binding_CS"/>
</dbReference>
<dbReference type="Pfam" id="PF13193">
    <property type="entry name" value="AMP-binding_C"/>
    <property type="match status" value="1"/>
</dbReference>
<organism evidence="5 6">
    <name type="scientific">Skermanella stibiiresistens SB22</name>
    <dbReference type="NCBI Taxonomy" id="1385369"/>
    <lineage>
        <taxon>Bacteria</taxon>
        <taxon>Pseudomonadati</taxon>
        <taxon>Pseudomonadota</taxon>
        <taxon>Alphaproteobacteria</taxon>
        <taxon>Rhodospirillales</taxon>
        <taxon>Azospirillaceae</taxon>
        <taxon>Skermanella</taxon>
    </lineage>
</organism>
<dbReference type="PANTHER" id="PTHR43201">
    <property type="entry name" value="ACYL-COA SYNTHETASE"/>
    <property type="match status" value="1"/>
</dbReference>
<dbReference type="PANTHER" id="PTHR43201:SF5">
    <property type="entry name" value="MEDIUM-CHAIN ACYL-COA LIGASE ACSF2, MITOCHONDRIAL"/>
    <property type="match status" value="1"/>
</dbReference>
<gene>
    <name evidence="5" type="ORF">N825_09775</name>
</gene>
<dbReference type="Pfam" id="PF00501">
    <property type="entry name" value="AMP-binding"/>
    <property type="match status" value="1"/>
</dbReference>
<dbReference type="Gene3D" id="3.40.50.12780">
    <property type="entry name" value="N-terminal domain of ligase-like"/>
    <property type="match status" value="1"/>
</dbReference>
<dbReference type="GO" id="GO:0006631">
    <property type="term" value="P:fatty acid metabolic process"/>
    <property type="evidence" value="ECO:0007669"/>
    <property type="project" value="TreeGrafter"/>
</dbReference>
<dbReference type="STRING" id="1385369.N825_09775"/>
<sequence length="500" mass="54706">MEREAVASDVPLISAPTVSAPSVEEWFAWARTSDSVVVDRTGSEVSTHRLSDLVAQAERDGAKWRTLGISAGTPVMLSCGTNLTFIRHLLALLHIGAVPVPISNLLPSASYDTVRELVKPGAVVAPSNRLRHFPSLENVEHPFGEDTALLFDRANLVPRSELAGCLIILSSGSTGVPKAVVHRAESAFMNAGLHAASIDFEPGGRLLLALPAYFSYGLIAGVIAAMMSRKDIILNEHPFSASNWFKVCDEERVSLFATTPFQLRKLLAVGRPFPASLKKMTIGGDRVMPADLEALRRVYTGKIYLTYGLSEAGPRVFTNLLGDDRQSWGTAGVPMEGIEVALNEPERRDGVEIGELLVRTPTAMAGYLGETGFNRDDFIKPFGEDGGEWLRTHDVFIHDPATDTYRYLERRKKVIVSGGEKLSAGYIREILLQHPQIAQAVVTARADADLGEVPVAEIQVTIGAMEPSAAELTKWCRQRLRLIEIPREFRFTDVLKVVNK</sequence>
<reference evidence="5 6" key="1">
    <citation type="submission" date="2013-08" db="EMBL/GenBank/DDBJ databases">
        <title>The genome sequence of Skermanella stibiiresistens.</title>
        <authorList>
            <person name="Zhu W."/>
            <person name="Wang G."/>
        </authorList>
    </citation>
    <scope>NUCLEOTIDE SEQUENCE [LARGE SCALE GENOMIC DNA]</scope>
    <source>
        <strain evidence="5 6">SB22</strain>
    </source>
</reference>
<dbReference type="EMBL" id="AVFL01000039">
    <property type="protein sequence ID" value="EWY36600.1"/>
    <property type="molecule type" value="Genomic_DNA"/>
</dbReference>
<evidence type="ECO:0000256" key="1">
    <source>
        <dbReference type="ARBA" id="ARBA00006432"/>
    </source>
</evidence>
<name>W9GRQ4_9PROT</name>
<dbReference type="InterPro" id="IPR045851">
    <property type="entry name" value="AMP-bd_C_sf"/>
</dbReference>
<comment type="caution">
    <text evidence="5">The sequence shown here is derived from an EMBL/GenBank/DDBJ whole genome shotgun (WGS) entry which is preliminary data.</text>
</comment>
<dbReference type="InterPro" id="IPR042099">
    <property type="entry name" value="ANL_N_sf"/>
</dbReference>
<evidence type="ECO:0000313" key="5">
    <source>
        <dbReference type="EMBL" id="EWY36600.1"/>
    </source>
</evidence>
<dbReference type="PATRIC" id="fig|1385369.3.peg.6349"/>
<keyword evidence="2" id="KW-0436">Ligase</keyword>
<dbReference type="Gene3D" id="3.30.300.30">
    <property type="match status" value="1"/>
</dbReference>
<dbReference type="CDD" id="cd04433">
    <property type="entry name" value="AFD_class_I"/>
    <property type="match status" value="1"/>
</dbReference>
<accession>W9GRQ4</accession>
<feature type="domain" description="AMP-dependent synthetase/ligase" evidence="3">
    <location>
        <begin position="31"/>
        <end position="368"/>
    </location>
</feature>
<protein>
    <recommendedName>
        <fullName evidence="7">AMP-dependent synthetase/ligase domain-containing protein</fullName>
    </recommendedName>
</protein>
<dbReference type="InterPro" id="IPR000873">
    <property type="entry name" value="AMP-dep_synth/lig_dom"/>
</dbReference>
<evidence type="ECO:0000259" key="3">
    <source>
        <dbReference type="Pfam" id="PF00501"/>
    </source>
</evidence>
<proteinExistence type="inferred from homology"/>
<dbReference type="Proteomes" id="UP000019486">
    <property type="component" value="Unassembled WGS sequence"/>
</dbReference>
<evidence type="ECO:0008006" key="7">
    <source>
        <dbReference type="Google" id="ProtNLM"/>
    </source>
</evidence>
<evidence type="ECO:0000313" key="6">
    <source>
        <dbReference type="Proteomes" id="UP000019486"/>
    </source>
</evidence>
<dbReference type="SUPFAM" id="SSF56801">
    <property type="entry name" value="Acetyl-CoA synthetase-like"/>
    <property type="match status" value="1"/>
</dbReference>
<dbReference type="AlphaFoldDB" id="W9GRQ4"/>
<dbReference type="PROSITE" id="PS00455">
    <property type="entry name" value="AMP_BINDING"/>
    <property type="match status" value="1"/>
</dbReference>
<evidence type="ECO:0000256" key="2">
    <source>
        <dbReference type="ARBA" id="ARBA00022598"/>
    </source>
</evidence>
<dbReference type="InterPro" id="IPR025110">
    <property type="entry name" value="AMP-bd_C"/>
</dbReference>
<evidence type="ECO:0000259" key="4">
    <source>
        <dbReference type="Pfam" id="PF13193"/>
    </source>
</evidence>
<keyword evidence="6" id="KW-1185">Reference proteome</keyword>
<feature type="domain" description="AMP-binding enzyme C-terminal" evidence="4">
    <location>
        <begin position="429"/>
        <end position="495"/>
    </location>
</feature>